<evidence type="ECO:0000256" key="3">
    <source>
        <dbReference type="ARBA" id="ARBA00023163"/>
    </source>
</evidence>
<accession>A0A371RGM3</accession>
<evidence type="ECO:0000256" key="2">
    <source>
        <dbReference type="ARBA" id="ARBA00023125"/>
    </source>
</evidence>
<dbReference type="Gene3D" id="1.20.120.530">
    <property type="entry name" value="GntR ligand-binding domain-like"/>
    <property type="match status" value="1"/>
</dbReference>
<reference evidence="5 6" key="1">
    <citation type="submission" date="2018-08" db="EMBL/GenBank/DDBJ databases">
        <title>Parvularcula sp. SM1705, isolated from surface water of the South Sea China.</title>
        <authorList>
            <person name="Sun L."/>
        </authorList>
    </citation>
    <scope>NUCLEOTIDE SEQUENCE [LARGE SCALE GENOMIC DNA]</scope>
    <source>
        <strain evidence="5 6">SM1705</strain>
    </source>
</reference>
<evidence type="ECO:0000259" key="4">
    <source>
        <dbReference type="PROSITE" id="PS50949"/>
    </source>
</evidence>
<keyword evidence="6" id="KW-1185">Reference proteome</keyword>
<dbReference type="CDD" id="cd07377">
    <property type="entry name" value="WHTH_GntR"/>
    <property type="match status" value="1"/>
</dbReference>
<dbReference type="PRINTS" id="PR00035">
    <property type="entry name" value="HTHGNTR"/>
</dbReference>
<evidence type="ECO:0000256" key="1">
    <source>
        <dbReference type="ARBA" id="ARBA00023015"/>
    </source>
</evidence>
<dbReference type="SUPFAM" id="SSF46785">
    <property type="entry name" value="Winged helix' DNA-binding domain"/>
    <property type="match status" value="1"/>
</dbReference>
<dbReference type="InterPro" id="IPR036388">
    <property type="entry name" value="WH-like_DNA-bd_sf"/>
</dbReference>
<dbReference type="InParanoid" id="A0A371RGM3"/>
<sequence>MTYRPRNITDQIVDELGSSIATGKRPAGGALPTEQQLIEEFGASRTVLREAMKVLSAKGLVTTRPRRGTIIEPETEWNLADPDILNWMLKRKNVLPLMLEFIDVRLAIEPAAAALAARHGSLEAYDRIEAALARMKDATLGDDDPIQSDIAFHAEILKASDNRFFWSLRHMIEVALKFSIRITNKRKGVERASYDDHKRIYDAICARDAGQAEQLMRDMLLEAKALLSEEVTRLDSMQETMA</sequence>
<dbReference type="FunCoup" id="A0A371RGM3">
    <property type="interactions" value="81"/>
</dbReference>
<evidence type="ECO:0000313" key="5">
    <source>
        <dbReference type="EMBL" id="RFB04589.1"/>
    </source>
</evidence>
<keyword evidence="3" id="KW-0804">Transcription</keyword>
<keyword evidence="2" id="KW-0238">DNA-binding</keyword>
<dbReference type="RefSeq" id="WP_116391221.1">
    <property type="nucleotide sequence ID" value="NZ_QUQO01000001.1"/>
</dbReference>
<dbReference type="InterPro" id="IPR036390">
    <property type="entry name" value="WH_DNA-bd_sf"/>
</dbReference>
<dbReference type="Proteomes" id="UP000264589">
    <property type="component" value="Unassembled WGS sequence"/>
</dbReference>
<dbReference type="EMBL" id="QUQO01000001">
    <property type="protein sequence ID" value="RFB04589.1"/>
    <property type="molecule type" value="Genomic_DNA"/>
</dbReference>
<protein>
    <submittedName>
        <fullName evidence="5">FadR family transcriptional regulator</fullName>
    </submittedName>
</protein>
<dbReference type="SMART" id="SM00895">
    <property type="entry name" value="FCD"/>
    <property type="match status" value="1"/>
</dbReference>
<keyword evidence="1" id="KW-0805">Transcription regulation</keyword>
<dbReference type="Pfam" id="PF00392">
    <property type="entry name" value="GntR"/>
    <property type="match status" value="1"/>
</dbReference>
<comment type="caution">
    <text evidence="5">The sequence shown here is derived from an EMBL/GenBank/DDBJ whole genome shotgun (WGS) entry which is preliminary data.</text>
</comment>
<proteinExistence type="predicted"/>
<dbReference type="InterPro" id="IPR000524">
    <property type="entry name" value="Tscrpt_reg_HTH_GntR"/>
</dbReference>
<dbReference type="GO" id="GO:0003677">
    <property type="term" value="F:DNA binding"/>
    <property type="evidence" value="ECO:0007669"/>
    <property type="project" value="UniProtKB-KW"/>
</dbReference>
<gene>
    <name evidence="5" type="ORF">DX908_04420</name>
</gene>
<dbReference type="Gene3D" id="1.10.10.10">
    <property type="entry name" value="Winged helix-like DNA-binding domain superfamily/Winged helix DNA-binding domain"/>
    <property type="match status" value="1"/>
</dbReference>
<dbReference type="PANTHER" id="PTHR43537:SF44">
    <property type="entry name" value="GNTR FAMILY REGULATORY PROTEIN"/>
    <property type="match status" value="1"/>
</dbReference>
<feature type="domain" description="HTH gntR-type" evidence="4">
    <location>
        <begin position="6"/>
        <end position="74"/>
    </location>
</feature>
<dbReference type="InterPro" id="IPR008920">
    <property type="entry name" value="TF_FadR/GntR_C"/>
</dbReference>
<dbReference type="PANTHER" id="PTHR43537">
    <property type="entry name" value="TRANSCRIPTIONAL REGULATOR, GNTR FAMILY"/>
    <property type="match status" value="1"/>
</dbReference>
<dbReference type="SUPFAM" id="SSF48008">
    <property type="entry name" value="GntR ligand-binding domain-like"/>
    <property type="match status" value="1"/>
</dbReference>
<dbReference type="Pfam" id="PF07729">
    <property type="entry name" value="FCD"/>
    <property type="match status" value="1"/>
</dbReference>
<organism evidence="5 6">
    <name type="scientific">Parvularcula marina</name>
    <dbReference type="NCBI Taxonomy" id="2292771"/>
    <lineage>
        <taxon>Bacteria</taxon>
        <taxon>Pseudomonadati</taxon>
        <taxon>Pseudomonadota</taxon>
        <taxon>Alphaproteobacteria</taxon>
        <taxon>Parvularculales</taxon>
        <taxon>Parvularculaceae</taxon>
        <taxon>Parvularcula</taxon>
    </lineage>
</organism>
<dbReference type="PROSITE" id="PS50949">
    <property type="entry name" value="HTH_GNTR"/>
    <property type="match status" value="1"/>
</dbReference>
<name>A0A371RGM3_9PROT</name>
<evidence type="ECO:0000313" key="6">
    <source>
        <dbReference type="Proteomes" id="UP000264589"/>
    </source>
</evidence>
<dbReference type="OrthoDB" id="9809707at2"/>
<dbReference type="SMART" id="SM00345">
    <property type="entry name" value="HTH_GNTR"/>
    <property type="match status" value="1"/>
</dbReference>
<dbReference type="GO" id="GO:0003700">
    <property type="term" value="F:DNA-binding transcription factor activity"/>
    <property type="evidence" value="ECO:0007669"/>
    <property type="project" value="InterPro"/>
</dbReference>
<dbReference type="InterPro" id="IPR011711">
    <property type="entry name" value="GntR_C"/>
</dbReference>
<dbReference type="AlphaFoldDB" id="A0A371RGM3"/>